<dbReference type="Proteomes" id="UP000253083">
    <property type="component" value="Unassembled WGS sequence"/>
</dbReference>
<organism evidence="3 4">
    <name type="scientific">Arenicella xantha</name>
    <dbReference type="NCBI Taxonomy" id="644221"/>
    <lineage>
        <taxon>Bacteria</taxon>
        <taxon>Pseudomonadati</taxon>
        <taxon>Pseudomonadota</taxon>
        <taxon>Gammaproteobacteria</taxon>
        <taxon>Arenicellales</taxon>
        <taxon>Arenicellaceae</taxon>
        <taxon>Arenicella</taxon>
    </lineage>
</organism>
<feature type="domain" description="Post-SET" evidence="2">
    <location>
        <begin position="133"/>
        <end position="149"/>
    </location>
</feature>
<name>A0A395JKD3_9GAMM</name>
<dbReference type="Gene3D" id="2.170.270.10">
    <property type="entry name" value="SET domain"/>
    <property type="match status" value="1"/>
</dbReference>
<accession>A0A395JKD3</accession>
<evidence type="ECO:0000313" key="4">
    <source>
        <dbReference type="Proteomes" id="UP000253083"/>
    </source>
</evidence>
<proteinExistence type="predicted"/>
<dbReference type="SUPFAM" id="SSF82199">
    <property type="entry name" value="SET domain"/>
    <property type="match status" value="1"/>
</dbReference>
<dbReference type="GO" id="GO:0016740">
    <property type="term" value="F:transferase activity"/>
    <property type="evidence" value="ECO:0007669"/>
    <property type="project" value="UniProtKB-KW"/>
</dbReference>
<reference evidence="3 4" key="1">
    <citation type="submission" date="2018-06" db="EMBL/GenBank/DDBJ databases">
        <title>Genomic Encyclopedia of Type Strains, Phase IV (KMG-IV): sequencing the most valuable type-strain genomes for metagenomic binning, comparative biology and taxonomic classification.</title>
        <authorList>
            <person name="Goeker M."/>
        </authorList>
    </citation>
    <scope>NUCLEOTIDE SEQUENCE [LARGE SCALE GENOMIC DNA]</scope>
    <source>
        <strain evidence="3 4">DSM 24032</strain>
    </source>
</reference>
<evidence type="ECO:0000313" key="3">
    <source>
        <dbReference type="EMBL" id="RBP51202.1"/>
    </source>
</evidence>
<evidence type="ECO:0000259" key="2">
    <source>
        <dbReference type="PROSITE" id="PS50868"/>
    </source>
</evidence>
<dbReference type="RefSeq" id="WP_211316935.1">
    <property type="nucleotide sequence ID" value="NZ_QNRT01000002.1"/>
</dbReference>
<dbReference type="AlphaFoldDB" id="A0A395JKD3"/>
<dbReference type="InterPro" id="IPR046341">
    <property type="entry name" value="SET_dom_sf"/>
</dbReference>
<gene>
    <name evidence="3" type="ORF">DFR28_102621</name>
</gene>
<evidence type="ECO:0000256" key="1">
    <source>
        <dbReference type="ARBA" id="ARBA00022679"/>
    </source>
</evidence>
<dbReference type="EMBL" id="QNRT01000002">
    <property type="protein sequence ID" value="RBP51202.1"/>
    <property type="molecule type" value="Genomic_DNA"/>
</dbReference>
<protein>
    <recommendedName>
        <fullName evidence="2">Post-SET domain-containing protein</fullName>
    </recommendedName>
</protein>
<sequence length="174" mass="19694">MDSEVRFIYLEVFLVLYPSLFGSDPLFPSALDFEVRAKDETAGSGVFTFRSWQQGEVLARMSGHVIDEVRQHTLQISPDQHNFDPYFSGYFLHSCEPNISLDMNTMLVTALSDIPSHSWLYMDYAETEDYLFKSFPCGCATPSCRGWVYGRLQQPEAELSAEQAGYAGMLGDRS</sequence>
<dbReference type="InterPro" id="IPR003616">
    <property type="entry name" value="Post-SET_dom"/>
</dbReference>
<dbReference type="PROSITE" id="PS50868">
    <property type="entry name" value="POST_SET"/>
    <property type="match status" value="1"/>
</dbReference>
<keyword evidence="4" id="KW-1185">Reference proteome</keyword>
<dbReference type="InParanoid" id="A0A395JKD3"/>
<comment type="caution">
    <text evidence="3">The sequence shown here is derived from an EMBL/GenBank/DDBJ whole genome shotgun (WGS) entry which is preliminary data.</text>
</comment>
<keyword evidence="1" id="KW-0808">Transferase</keyword>